<feature type="region of interest" description="Disordered" evidence="1">
    <location>
        <begin position="20"/>
        <end position="49"/>
    </location>
</feature>
<dbReference type="Gene3D" id="3.40.390.10">
    <property type="entry name" value="Collagenase (Catalytic Domain)"/>
    <property type="match status" value="1"/>
</dbReference>
<feature type="compositionally biased region" description="Pro residues" evidence="1">
    <location>
        <begin position="35"/>
        <end position="47"/>
    </location>
</feature>
<dbReference type="EMBL" id="JBFXLT010000152">
    <property type="protein sequence ID" value="KAL2803070.1"/>
    <property type="molecule type" value="Genomic_DNA"/>
</dbReference>
<keyword evidence="3" id="KW-1185">Reference proteome</keyword>
<comment type="caution">
    <text evidence="2">The sequence shown here is derived from an EMBL/GenBank/DDBJ whole genome shotgun (WGS) entry which is preliminary data.</text>
</comment>
<protein>
    <submittedName>
        <fullName evidence="2">Uncharacterized protein</fullName>
    </submittedName>
</protein>
<evidence type="ECO:0000313" key="2">
    <source>
        <dbReference type="EMBL" id="KAL2803070.1"/>
    </source>
</evidence>
<name>A0ABR4GX95_9EURO</name>
<reference evidence="2 3" key="1">
    <citation type="submission" date="2024-07" db="EMBL/GenBank/DDBJ databases">
        <title>Section-level genome sequencing and comparative genomics of Aspergillus sections Usti and Cavernicolus.</title>
        <authorList>
            <consortium name="Lawrence Berkeley National Laboratory"/>
            <person name="Nybo J.L."/>
            <person name="Vesth T.C."/>
            <person name="Theobald S."/>
            <person name="Frisvad J.C."/>
            <person name="Larsen T.O."/>
            <person name="Kjaerboelling I."/>
            <person name="Rothschild-Mancinelli K."/>
            <person name="Lyhne E.K."/>
            <person name="Kogle M.E."/>
            <person name="Barry K."/>
            <person name="Clum A."/>
            <person name="Na H."/>
            <person name="Ledsgaard L."/>
            <person name="Lin J."/>
            <person name="Lipzen A."/>
            <person name="Kuo A."/>
            <person name="Riley R."/>
            <person name="Mondo S."/>
            <person name="Labutti K."/>
            <person name="Haridas S."/>
            <person name="Pangalinan J."/>
            <person name="Salamov A.A."/>
            <person name="Simmons B.A."/>
            <person name="Magnuson J.K."/>
            <person name="Chen J."/>
            <person name="Drula E."/>
            <person name="Henrissat B."/>
            <person name="Wiebenga A."/>
            <person name="Lubbers R.J."/>
            <person name="Gomes A.C."/>
            <person name="Makela M.R."/>
            <person name="Stajich J."/>
            <person name="Grigoriev I.V."/>
            <person name="Mortensen U.H."/>
            <person name="De Vries R.P."/>
            <person name="Baker S.E."/>
            <person name="Andersen M.R."/>
        </authorList>
    </citation>
    <scope>NUCLEOTIDE SEQUENCE [LARGE SCALE GENOMIC DNA]</scope>
    <source>
        <strain evidence="2 3">CBS 588.65</strain>
    </source>
</reference>
<dbReference type="InterPro" id="IPR024079">
    <property type="entry name" value="MetalloPept_cat_dom_sf"/>
</dbReference>
<organism evidence="2 3">
    <name type="scientific">Aspergillus granulosus</name>
    <dbReference type="NCBI Taxonomy" id="176169"/>
    <lineage>
        <taxon>Eukaryota</taxon>
        <taxon>Fungi</taxon>
        <taxon>Dikarya</taxon>
        <taxon>Ascomycota</taxon>
        <taxon>Pezizomycotina</taxon>
        <taxon>Eurotiomycetes</taxon>
        <taxon>Eurotiomycetidae</taxon>
        <taxon>Eurotiales</taxon>
        <taxon>Aspergillaceae</taxon>
        <taxon>Aspergillus</taxon>
        <taxon>Aspergillus subgen. Nidulantes</taxon>
    </lineage>
</organism>
<gene>
    <name evidence="2" type="ORF">BJX63DRAFT_437280</name>
</gene>
<dbReference type="Proteomes" id="UP001610334">
    <property type="component" value="Unassembled WGS sequence"/>
</dbReference>
<evidence type="ECO:0000313" key="3">
    <source>
        <dbReference type="Proteomes" id="UP001610334"/>
    </source>
</evidence>
<evidence type="ECO:0000256" key="1">
    <source>
        <dbReference type="SAM" id="MobiDB-lite"/>
    </source>
</evidence>
<sequence length="352" mass="38549">MIYSYINPFQHYIKIRCDDPKKQCQNRPDNDPCQPSKPNPGDPPQPKPTLIAYATNSDPDDSGTPMINFCGAFFDRRSLADAITYGKGLHSPHNLRLSNYDNRAQTFLHELYHLNLAADSPANNPSVQDLKMDIKLSSSRTKPAWAYGPFGTKVLARWQGIPGVGSVGYYVQRNADNLAYYALAKYVMSKNGNIYPHIPVVAYEIDGPPYPGSLAKFVKDGSGFYLNTSDDDLSAWDAFPGEGYPGCSDDLNDREVTPALTIDGFVPASAYPDDYNDQVSTWIEALGLTDGGSDPGLEGDAGQQIAIASCIDPLGDPASWERLFAYDTGKVNVLVANVLSGLDYVEDWCGNY</sequence>
<accession>A0ABR4GX95</accession>
<proteinExistence type="predicted"/>